<reference evidence="1" key="1">
    <citation type="submission" date="2019-11" db="UniProtKB">
        <authorList>
            <consortium name="WormBaseParasite"/>
        </authorList>
    </citation>
    <scope>IDENTIFICATION</scope>
</reference>
<accession>A0A5K3F180</accession>
<organism evidence="1">
    <name type="scientific">Mesocestoides corti</name>
    <name type="common">Flatworm</name>
    <dbReference type="NCBI Taxonomy" id="53468"/>
    <lineage>
        <taxon>Eukaryota</taxon>
        <taxon>Metazoa</taxon>
        <taxon>Spiralia</taxon>
        <taxon>Lophotrochozoa</taxon>
        <taxon>Platyhelminthes</taxon>
        <taxon>Cestoda</taxon>
        <taxon>Eucestoda</taxon>
        <taxon>Cyclophyllidea</taxon>
        <taxon>Mesocestoididae</taxon>
        <taxon>Mesocestoides</taxon>
    </lineage>
</organism>
<protein>
    <submittedName>
        <fullName evidence="1">PDEase domain-containing protein</fullName>
    </submittedName>
</protein>
<dbReference type="WBParaSite" id="MCU_004614-RA">
    <property type="protein sequence ID" value="MCU_004614-RA"/>
    <property type="gene ID" value="MCU_004614"/>
</dbReference>
<proteinExistence type="predicted"/>
<dbReference type="AlphaFoldDB" id="A0A5K3F180"/>
<name>A0A5K3F180_MESCO</name>
<evidence type="ECO:0000313" key="1">
    <source>
        <dbReference type="WBParaSite" id="MCU_004614-RA"/>
    </source>
</evidence>
<sequence>MIANRYNFQHYLNTNFISAYSIYALNVSLLADNAHPRITKWSKVNKKELKIFSLIRLDSDHHHVCFI</sequence>